<protein>
    <submittedName>
        <fullName evidence="1">Uncharacterized protein</fullName>
    </submittedName>
</protein>
<dbReference type="Proteomes" id="UP000499080">
    <property type="component" value="Unassembled WGS sequence"/>
</dbReference>
<evidence type="ECO:0000313" key="2">
    <source>
        <dbReference type="Proteomes" id="UP000499080"/>
    </source>
</evidence>
<proteinExistence type="predicted"/>
<keyword evidence="2" id="KW-1185">Reference proteome</keyword>
<name>A0A4Y2KJ51_ARAVE</name>
<dbReference type="AlphaFoldDB" id="A0A4Y2KJ51"/>
<comment type="caution">
    <text evidence="1">The sequence shown here is derived from an EMBL/GenBank/DDBJ whole genome shotgun (WGS) entry which is preliminary data.</text>
</comment>
<dbReference type="EMBL" id="BGPR01004646">
    <property type="protein sequence ID" value="GBN01786.1"/>
    <property type="molecule type" value="Genomic_DNA"/>
</dbReference>
<gene>
    <name evidence="1" type="ORF">AVEN_57921_1</name>
</gene>
<reference evidence="1 2" key="1">
    <citation type="journal article" date="2019" name="Sci. Rep.">
        <title>Orb-weaving spider Araneus ventricosus genome elucidates the spidroin gene catalogue.</title>
        <authorList>
            <person name="Kono N."/>
            <person name="Nakamura H."/>
            <person name="Ohtoshi R."/>
            <person name="Moran D.A.P."/>
            <person name="Shinohara A."/>
            <person name="Yoshida Y."/>
            <person name="Fujiwara M."/>
            <person name="Mori M."/>
            <person name="Tomita M."/>
            <person name="Arakawa K."/>
        </authorList>
    </citation>
    <scope>NUCLEOTIDE SEQUENCE [LARGE SCALE GENOMIC DNA]</scope>
</reference>
<accession>A0A4Y2KJ51</accession>
<sequence length="102" mass="10860">MMSGYVGYRRGQAGKVSDWGFMAQGPELPKLAKTKGYKISEADLEEGGGLITEAESSRSSDMLYTNVSPSDAEEELILASVSDSRDCKIIFSNGGRTAIASS</sequence>
<evidence type="ECO:0000313" key="1">
    <source>
        <dbReference type="EMBL" id="GBN01786.1"/>
    </source>
</evidence>
<organism evidence="1 2">
    <name type="scientific">Araneus ventricosus</name>
    <name type="common">Orbweaver spider</name>
    <name type="synonym">Epeira ventricosa</name>
    <dbReference type="NCBI Taxonomy" id="182803"/>
    <lineage>
        <taxon>Eukaryota</taxon>
        <taxon>Metazoa</taxon>
        <taxon>Ecdysozoa</taxon>
        <taxon>Arthropoda</taxon>
        <taxon>Chelicerata</taxon>
        <taxon>Arachnida</taxon>
        <taxon>Araneae</taxon>
        <taxon>Araneomorphae</taxon>
        <taxon>Entelegynae</taxon>
        <taxon>Araneoidea</taxon>
        <taxon>Araneidae</taxon>
        <taxon>Araneus</taxon>
    </lineage>
</organism>